<keyword evidence="4" id="KW-1185">Reference proteome</keyword>
<feature type="domain" description="Glycosyltransferase subfamily 4-like N-terminal" evidence="2">
    <location>
        <begin position="16"/>
        <end position="176"/>
    </location>
</feature>
<reference evidence="3 4" key="1">
    <citation type="submission" date="2021-03" db="EMBL/GenBank/DDBJ databases">
        <title>Fibrella sp. HMF5036 genome sequencing and assembly.</title>
        <authorList>
            <person name="Kang H."/>
            <person name="Kim H."/>
            <person name="Bae S."/>
            <person name="Joh K."/>
        </authorList>
    </citation>
    <scope>NUCLEOTIDE SEQUENCE [LARGE SCALE GENOMIC DNA]</scope>
    <source>
        <strain evidence="3 4">HMF5036</strain>
    </source>
</reference>
<organism evidence="3 4">
    <name type="scientific">Fibrella aquatilis</name>
    <dbReference type="NCBI Taxonomy" id="2817059"/>
    <lineage>
        <taxon>Bacteria</taxon>
        <taxon>Pseudomonadati</taxon>
        <taxon>Bacteroidota</taxon>
        <taxon>Cytophagia</taxon>
        <taxon>Cytophagales</taxon>
        <taxon>Spirosomataceae</taxon>
        <taxon>Fibrella</taxon>
    </lineage>
</organism>
<sequence>MHVFYPIGTFYPAQSGGPSNSVYWLAKALVRQGVKVTVVSTDTDQPDTTPRDQWLSTNAGRVRYVSTRRHNLPWRHIGQSWQVLPSTDIVHLTSLFYPLSMAVAVLALWQKKQLVWSPRGELAPAALSIRPQLKRVVLRLIRCWTSRITFHATSPDETAQIKTQFGTNVRVVELPNYLELPAPYAPSGSAPCAPYLFYLGRLHPIKALDRLLEALALSSAFQNGPWQLRLVGTDADGYGATLRQQAKTLGLSHRVHIEPPVSGEAKQQLLAGAYALVLPSHSENFGNVVVEALAHGTPVIAALGTPWAILAAEEAGFWVANDPAALGATLDVCLSLPSSKYAHYRQQAMTLARTQFDIDTNSHRWLSAYNSLIANLLITPLCAE</sequence>
<dbReference type="Gene3D" id="3.40.50.2000">
    <property type="entry name" value="Glycogen Phosphorylase B"/>
    <property type="match status" value="2"/>
</dbReference>
<comment type="caution">
    <text evidence="3">The sequence shown here is derived from an EMBL/GenBank/DDBJ whole genome shotgun (WGS) entry which is preliminary data.</text>
</comment>
<evidence type="ECO:0000313" key="3">
    <source>
        <dbReference type="EMBL" id="MBO0933562.1"/>
    </source>
</evidence>
<dbReference type="Pfam" id="PF00534">
    <property type="entry name" value="Glycos_transf_1"/>
    <property type="match status" value="1"/>
</dbReference>
<evidence type="ECO:0000259" key="1">
    <source>
        <dbReference type="Pfam" id="PF00534"/>
    </source>
</evidence>
<dbReference type="RefSeq" id="WP_207337527.1">
    <property type="nucleotide sequence ID" value="NZ_JAFMYU010000020.1"/>
</dbReference>
<dbReference type="PANTHER" id="PTHR12526">
    <property type="entry name" value="GLYCOSYLTRANSFERASE"/>
    <property type="match status" value="1"/>
</dbReference>
<dbReference type="Proteomes" id="UP000664795">
    <property type="component" value="Unassembled WGS sequence"/>
</dbReference>
<dbReference type="EMBL" id="JAFMYU010000020">
    <property type="protein sequence ID" value="MBO0933562.1"/>
    <property type="molecule type" value="Genomic_DNA"/>
</dbReference>
<name>A0A939JY20_9BACT</name>
<dbReference type="InterPro" id="IPR001296">
    <property type="entry name" value="Glyco_trans_1"/>
</dbReference>
<dbReference type="GO" id="GO:0016757">
    <property type="term" value="F:glycosyltransferase activity"/>
    <property type="evidence" value="ECO:0007669"/>
    <property type="project" value="InterPro"/>
</dbReference>
<accession>A0A939JY20</accession>
<dbReference type="SUPFAM" id="SSF53756">
    <property type="entry name" value="UDP-Glycosyltransferase/glycogen phosphorylase"/>
    <property type="match status" value="1"/>
</dbReference>
<dbReference type="Pfam" id="PF13579">
    <property type="entry name" value="Glyco_trans_4_4"/>
    <property type="match status" value="1"/>
</dbReference>
<protein>
    <submittedName>
        <fullName evidence="3">Glycosyltransferase</fullName>
    </submittedName>
</protein>
<proteinExistence type="predicted"/>
<evidence type="ECO:0000313" key="4">
    <source>
        <dbReference type="Proteomes" id="UP000664795"/>
    </source>
</evidence>
<gene>
    <name evidence="3" type="ORF">J2I48_21310</name>
</gene>
<dbReference type="AlphaFoldDB" id="A0A939JY20"/>
<dbReference type="InterPro" id="IPR028098">
    <property type="entry name" value="Glyco_trans_4-like_N"/>
</dbReference>
<evidence type="ECO:0000259" key="2">
    <source>
        <dbReference type="Pfam" id="PF13579"/>
    </source>
</evidence>
<feature type="domain" description="Glycosyl transferase family 1" evidence="1">
    <location>
        <begin position="194"/>
        <end position="347"/>
    </location>
</feature>